<keyword evidence="4" id="KW-1185">Reference proteome</keyword>
<evidence type="ECO:0000313" key="3">
    <source>
        <dbReference type="EMBL" id="KAK3329844.1"/>
    </source>
</evidence>
<reference evidence="3" key="1">
    <citation type="journal article" date="2023" name="Mol. Phylogenet. Evol.">
        <title>Genome-scale phylogeny and comparative genomics of the fungal order Sordariales.</title>
        <authorList>
            <person name="Hensen N."/>
            <person name="Bonometti L."/>
            <person name="Westerberg I."/>
            <person name="Brannstrom I.O."/>
            <person name="Guillou S."/>
            <person name="Cros-Aarteil S."/>
            <person name="Calhoun S."/>
            <person name="Haridas S."/>
            <person name="Kuo A."/>
            <person name="Mondo S."/>
            <person name="Pangilinan J."/>
            <person name="Riley R."/>
            <person name="LaButti K."/>
            <person name="Andreopoulos B."/>
            <person name="Lipzen A."/>
            <person name="Chen C."/>
            <person name="Yan M."/>
            <person name="Daum C."/>
            <person name="Ng V."/>
            <person name="Clum A."/>
            <person name="Steindorff A."/>
            <person name="Ohm R.A."/>
            <person name="Martin F."/>
            <person name="Silar P."/>
            <person name="Natvig D.O."/>
            <person name="Lalanne C."/>
            <person name="Gautier V."/>
            <person name="Ament-Velasquez S.L."/>
            <person name="Kruys A."/>
            <person name="Hutchinson M.I."/>
            <person name="Powell A.J."/>
            <person name="Barry K."/>
            <person name="Miller A.N."/>
            <person name="Grigoriev I.V."/>
            <person name="Debuchy R."/>
            <person name="Gladieux P."/>
            <person name="Hiltunen Thoren M."/>
            <person name="Johannesson H."/>
        </authorList>
    </citation>
    <scope>NUCLEOTIDE SEQUENCE</scope>
    <source>
        <strain evidence="3">CBS 118394</strain>
    </source>
</reference>
<evidence type="ECO:0000256" key="2">
    <source>
        <dbReference type="SAM" id="MobiDB-lite"/>
    </source>
</evidence>
<reference evidence="3" key="2">
    <citation type="submission" date="2023-06" db="EMBL/GenBank/DDBJ databases">
        <authorList>
            <consortium name="Lawrence Berkeley National Laboratory"/>
            <person name="Haridas S."/>
            <person name="Hensen N."/>
            <person name="Bonometti L."/>
            <person name="Westerberg I."/>
            <person name="Brannstrom I.O."/>
            <person name="Guillou S."/>
            <person name="Cros-Aarteil S."/>
            <person name="Calhoun S."/>
            <person name="Kuo A."/>
            <person name="Mondo S."/>
            <person name="Pangilinan J."/>
            <person name="Riley R."/>
            <person name="Labutti K."/>
            <person name="Andreopoulos B."/>
            <person name="Lipzen A."/>
            <person name="Chen C."/>
            <person name="Yanf M."/>
            <person name="Daum C."/>
            <person name="Ng V."/>
            <person name="Clum A."/>
            <person name="Steindorff A."/>
            <person name="Ohm R."/>
            <person name="Martin F."/>
            <person name="Silar P."/>
            <person name="Natvig D."/>
            <person name="Lalanne C."/>
            <person name="Gautier V."/>
            <person name="Ament-Velasquez S.L."/>
            <person name="Kruys A."/>
            <person name="Hutchinson M.I."/>
            <person name="Powell A.J."/>
            <person name="Barry K."/>
            <person name="Miller A.N."/>
            <person name="Grigoriev I.V."/>
            <person name="Debuchy R."/>
            <person name="Gladieux P."/>
            <person name="Thoren M.H."/>
            <person name="Johannesson H."/>
        </authorList>
    </citation>
    <scope>NUCLEOTIDE SEQUENCE</scope>
    <source>
        <strain evidence="3">CBS 118394</strain>
    </source>
</reference>
<dbReference type="GO" id="GO:0030418">
    <property type="term" value="P:nicotianamine biosynthetic process"/>
    <property type="evidence" value="ECO:0007669"/>
    <property type="project" value="InterPro"/>
</dbReference>
<feature type="region of interest" description="Disordered" evidence="2">
    <location>
        <begin position="12"/>
        <end position="32"/>
    </location>
</feature>
<protein>
    <submittedName>
        <fullName evidence="3">Uncharacterized protein</fullName>
    </submittedName>
</protein>
<dbReference type="InterPro" id="IPR029063">
    <property type="entry name" value="SAM-dependent_MTases_sf"/>
</dbReference>
<sequence length="265" mass="28259">MASLTATILAPVFSPRDGEPSSPASSSPNDDPFRLQVPLTFTRMSIFADLSASAQGRRGISRLPSAVQAGNVGTSSSRPEFLCYGNYEQLAWLECCGILAARRTAPKKVAFIGSGSLRLTSLVSNSIRDFSPQAAIDVSKKLCDTLGDWAHGMKLTPPRDSSDCTEVAWITIFEFKFPRRDDACAKAGSPDLDLKDSANCTNIAPTTSSGKPGTGNDDLGTTQLRCEGQTCMFNTDLYAVGCGKSGTYRLITQTNRVTGALVPQL</sequence>
<name>A0AAE0IR99_9PEZI</name>
<organism evidence="3 4">
    <name type="scientific">Apodospora peruviana</name>
    <dbReference type="NCBI Taxonomy" id="516989"/>
    <lineage>
        <taxon>Eukaryota</taxon>
        <taxon>Fungi</taxon>
        <taxon>Dikarya</taxon>
        <taxon>Ascomycota</taxon>
        <taxon>Pezizomycotina</taxon>
        <taxon>Sordariomycetes</taxon>
        <taxon>Sordariomycetidae</taxon>
        <taxon>Sordariales</taxon>
        <taxon>Lasiosphaeriaceae</taxon>
        <taxon>Apodospora</taxon>
    </lineage>
</organism>
<dbReference type="AlphaFoldDB" id="A0AAE0IR99"/>
<evidence type="ECO:0000313" key="4">
    <source>
        <dbReference type="Proteomes" id="UP001283341"/>
    </source>
</evidence>
<gene>
    <name evidence="3" type="ORF">B0H66DRAFT_634971</name>
</gene>
<proteinExistence type="inferred from homology"/>
<dbReference type="GO" id="GO:0030410">
    <property type="term" value="F:nicotianamine synthase activity"/>
    <property type="evidence" value="ECO:0007669"/>
    <property type="project" value="InterPro"/>
</dbReference>
<dbReference type="Proteomes" id="UP001283341">
    <property type="component" value="Unassembled WGS sequence"/>
</dbReference>
<comment type="similarity">
    <text evidence="1">Belongs to the nicotianamine synthase (NAS)-like family.</text>
</comment>
<accession>A0AAE0IR99</accession>
<dbReference type="Gene3D" id="3.40.50.150">
    <property type="entry name" value="Vaccinia Virus protein VP39"/>
    <property type="match status" value="1"/>
</dbReference>
<dbReference type="EMBL" id="JAUEDM010000001">
    <property type="protein sequence ID" value="KAK3329844.1"/>
    <property type="molecule type" value="Genomic_DNA"/>
</dbReference>
<dbReference type="Pfam" id="PF03059">
    <property type="entry name" value="NAS"/>
    <property type="match status" value="1"/>
</dbReference>
<evidence type="ECO:0000256" key="1">
    <source>
        <dbReference type="ARBA" id="ARBA00007009"/>
    </source>
</evidence>
<dbReference type="InterPro" id="IPR004298">
    <property type="entry name" value="Nicotian_synth"/>
</dbReference>
<comment type="caution">
    <text evidence="3">The sequence shown here is derived from an EMBL/GenBank/DDBJ whole genome shotgun (WGS) entry which is preliminary data.</text>
</comment>